<protein>
    <recommendedName>
        <fullName evidence="2">Ice-binding protein C-terminal domain-containing protein</fullName>
    </recommendedName>
</protein>
<reference evidence="3 4" key="1">
    <citation type="journal article" date="2019" name="Int. J. Syst. Evol. Microbiol.">
        <title>The Global Catalogue of Microorganisms (GCM) 10K type strain sequencing project: providing services to taxonomists for standard genome sequencing and annotation.</title>
        <authorList>
            <consortium name="The Broad Institute Genomics Platform"/>
            <consortium name="The Broad Institute Genome Sequencing Center for Infectious Disease"/>
            <person name="Wu L."/>
            <person name="Ma J."/>
        </authorList>
    </citation>
    <scope>NUCLEOTIDE SEQUENCE [LARGE SCALE GENOMIC DNA]</scope>
    <source>
        <strain evidence="3 4">JCM 15896</strain>
    </source>
</reference>
<proteinExistence type="predicted"/>
<name>A0ABN1LEN4_9ALTE</name>
<evidence type="ECO:0000256" key="1">
    <source>
        <dbReference type="SAM" id="SignalP"/>
    </source>
</evidence>
<dbReference type="SUPFAM" id="SSF49785">
    <property type="entry name" value="Galactose-binding domain-like"/>
    <property type="match status" value="1"/>
</dbReference>
<dbReference type="Gene3D" id="2.60.120.260">
    <property type="entry name" value="Galactose-binding domain-like"/>
    <property type="match status" value="1"/>
</dbReference>
<feature type="signal peptide" evidence="1">
    <location>
        <begin position="1"/>
        <end position="23"/>
    </location>
</feature>
<sequence>MKLQRFAILLMSGLAFTTLSSHASLVLGTGTGALIGGDLTDPENDGAADANVNYNASFNSSHEPFFGGGEGAFNVFDNILSPRNGKWCCNGPGTAAQDLSGGNLRSVWVEANFDDKRYVLNTFTLASANDVPGRDADQWRILGSNDGINYNTIFEYDNNGTAIWNARYQVVAFSSDMGDFAEQNMAYSIFRYEAYSVVNNSMHQLGEFEIFGQIPEPTSIALLGLGLLGLRARRKA</sequence>
<keyword evidence="4" id="KW-1185">Reference proteome</keyword>
<feature type="chain" id="PRO_5047473763" description="Ice-binding protein C-terminal domain-containing protein" evidence="1">
    <location>
        <begin position="24"/>
        <end position="236"/>
    </location>
</feature>
<accession>A0ABN1LEN4</accession>
<feature type="domain" description="Ice-binding protein C-terminal" evidence="2">
    <location>
        <begin position="213"/>
        <end position="235"/>
    </location>
</feature>
<organism evidence="3 4">
    <name type="scientific">Aliiglaciecola litoralis</name>
    <dbReference type="NCBI Taxonomy" id="582857"/>
    <lineage>
        <taxon>Bacteria</taxon>
        <taxon>Pseudomonadati</taxon>
        <taxon>Pseudomonadota</taxon>
        <taxon>Gammaproteobacteria</taxon>
        <taxon>Alteromonadales</taxon>
        <taxon>Alteromonadaceae</taxon>
        <taxon>Aliiglaciecola</taxon>
    </lineage>
</organism>
<dbReference type="Pfam" id="PF07589">
    <property type="entry name" value="PEP-CTERM"/>
    <property type="match status" value="1"/>
</dbReference>
<comment type="caution">
    <text evidence="3">The sequence shown here is derived from an EMBL/GenBank/DDBJ whole genome shotgun (WGS) entry which is preliminary data.</text>
</comment>
<dbReference type="NCBIfam" id="TIGR02595">
    <property type="entry name" value="PEP_CTERM"/>
    <property type="match status" value="1"/>
</dbReference>
<evidence type="ECO:0000313" key="3">
    <source>
        <dbReference type="EMBL" id="GAA0854699.1"/>
    </source>
</evidence>
<gene>
    <name evidence="3" type="ORF">GCM10009114_11530</name>
</gene>
<dbReference type="InterPro" id="IPR008979">
    <property type="entry name" value="Galactose-bd-like_sf"/>
</dbReference>
<keyword evidence="1" id="KW-0732">Signal</keyword>
<dbReference type="EMBL" id="BAAAFD010000002">
    <property type="protein sequence ID" value="GAA0854699.1"/>
    <property type="molecule type" value="Genomic_DNA"/>
</dbReference>
<dbReference type="InterPro" id="IPR013424">
    <property type="entry name" value="Ice-binding_C"/>
</dbReference>
<dbReference type="Proteomes" id="UP001500359">
    <property type="component" value="Unassembled WGS sequence"/>
</dbReference>
<dbReference type="RefSeq" id="WP_343857460.1">
    <property type="nucleotide sequence ID" value="NZ_BAAAFD010000002.1"/>
</dbReference>
<evidence type="ECO:0000313" key="4">
    <source>
        <dbReference type="Proteomes" id="UP001500359"/>
    </source>
</evidence>
<evidence type="ECO:0000259" key="2">
    <source>
        <dbReference type="Pfam" id="PF07589"/>
    </source>
</evidence>